<reference evidence="8" key="1">
    <citation type="submission" date="2016-10" db="EMBL/GenBank/DDBJ databases">
        <authorList>
            <person name="Varghese N."/>
            <person name="Submissions S."/>
        </authorList>
    </citation>
    <scope>NUCLEOTIDE SEQUENCE [LARGE SCALE GENOMIC DNA]</scope>
    <source>
        <strain evidence="8">DSM 10146</strain>
    </source>
</reference>
<feature type="domain" description="Metallo-beta-lactamase" evidence="6">
    <location>
        <begin position="92"/>
        <end position="296"/>
    </location>
</feature>
<dbReference type="RefSeq" id="WP_089958323.1">
    <property type="nucleotide sequence ID" value="NZ_FNAV01000005.1"/>
</dbReference>
<proteinExistence type="inferred from homology"/>
<dbReference type="SUPFAM" id="SSF56281">
    <property type="entry name" value="Metallo-hydrolase/oxidoreductase"/>
    <property type="match status" value="1"/>
</dbReference>
<evidence type="ECO:0000256" key="3">
    <source>
        <dbReference type="ARBA" id="ARBA00022801"/>
    </source>
</evidence>
<evidence type="ECO:0000259" key="6">
    <source>
        <dbReference type="SMART" id="SM00849"/>
    </source>
</evidence>
<dbReference type="GO" id="GO:0016787">
    <property type="term" value="F:hydrolase activity"/>
    <property type="evidence" value="ECO:0007669"/>
    <property type="project" value="UniProtKB-KW"/>
</dbReference>
<evidence type="ECO:0000256" key="5">
    <source>
        <dbReference type="SAM" id="SignalP"/>
    </source>
</evidence>
<feature type="signal peptide" evidence="5">
    <location>
        <begin position="1"/>
        <end position="27"/>
    </location>
</feature>
<gene>
    <name evidence="7" type="ORF">SAMN04488105_105283</name>
</gene>
<evidence type="ECO:0000256" key="4">
    <source>
        <dbReference type="ARBA" id="ARBA00022833"/>
    </source>
</evidence>
<dbReference type="InterPro" id="IPR001279">
    <property type="entry name" value="Metallo-B-lactamas"/>
</dbReference>
<dbReference type="PANTHER" id="PTHR42978:SF6">
    <property type="entry name" value="QUORUM-QUENCHING LACTONASE YTNP-RELATED"/>
    <property type="match status" value="1"/>
</dbReference>
<dbReference type="InterPro" id="IPR051013">
    <property type="entry name" value="MBL_superfamily_lactonases"/>
</dbReference>
<dbReference type="PROSITE" id="PS51318">
    <property type="entry name" value="TAT"/>
    <property type="match status" value="1"/>
</dbReference>
<comment type="similarity">
    <text evidence="1">Belongs to the metallo-beta-lactamase superfamily.</text>
</comment>
<name>A0A1G7ECZ9_9RHOB</name>
<dbReference type="Gene3D" id="3.60.15.10">
    <property type="entry name" value="Ribonuclease Z/Hydroxyacylglutathione hydrolase-like"/>
    <property type="match status" value="1"/>
</dbReference>
<dbReference type="STRING" id="282683.SAMN04488105_105283"/>
<dbReference type="Proteomes" id="UP000198994">
    <property type="component" value="Unassembled WGS sequence"/>
</dbReference>
<keyword evidence="8" id="KW-1185">Reference proteome</keyword>
<dbReference type="EMBL" id="FNAV01000005">
    <property type="protein sequence ID" value="SDE61523.1"/>
    <property type="molecule type" value="Genomic_DNA"/>
</dbReference>
<accession>A0A1G7ECZ9</accession>
<dbReference type="OrthoDB" id="9773738at2"/>
<keyword evidence="4" id="KW-0862">Zinc</keyword>
<evidence type="ECO:0000313" key="7">
    <source>
        <dbReference type="EMBL" id="SDE61523.1"/>
    </source>
</evidence>
<dbReference type="GO" id="GO:0046872">
    <property type="term" value="F:metal ion binding"/>
    <property type="evidence" value="ECO:0007669"/>
    <property type="project" value="UniProtKB-KW"/>
</dbReference>
<keyword evidence="2" id="KW-0479">Metal-binding</keyword>
<dbReference type="PANTHER" id="PTHR42978">
    <property type="entry name" value="QUORUM-QUENCHING LACTONASE YTNP-RELATED-RELATED"/>
    <property type="match status" value="1"/>
</dbReference>
<organism evidence="7 8">
    <name type="scientific">Salipiger thiooxidans</name>
    <dbReference type="NCBI Taxonomy" id="282683"/>
    <lineage>
        <taxon>Bacteria</taxon>
        <taxon>Pseudomonadati</taxon>
        <taxon>Pseudomonadota</taxon>
        <taxon>Alphaproteobacteria</taxon>
        <taxon>Rhodobacterales</taxon>
        <taxon>Roseobacteraceae</taxon>
        <taxon>Salipiger</taxon>
    </lineage>
</organism>
<evidence type="ECO:0000256" key="2">
    <source>
        <dbReference type="ARBA" id="ARBA00022723"/>
    </source>
</evidence>
<dbReference type="SMART" id="SM00849">
    <property type="entry name" value="Lactamase_B"/>
    <property type="match status" value="1"/>
</dbReference>
<dbReference type="CDD" id="cd07720">
    <property type="entry name" value="OPHC2-like_MBL-fold"/>
    <property type="match status" value="1"/>
</dbReference>
<keyword evidence="5" id="KW-0732">Signal</keyword>
<evidence type="ECO:0000313" key="8">
    <source>
        <dbReference type="Proteomes" id="UP000198994"/>
    </source>
</evidence>
<feature type="chain" id="PRO_5011443587" evidence="5">
    <location>
        <begin position="28"/>
        <end position="322"/>
    </location>
</feature>
<sequence length="322" mass="34762">MTILTPTRRDILAMAAAAPALTLPAMARAELGAPAKGNPSHFAFTLGEARLTVISDGSLQLPANGLGVNADPAEVRSFLERHFLSPETNYSHTNHLLVELGDATVLVDVGSGNRFLDTAGRLMANLGAAGIDPGAITHVVITHAHPDHLWGIRDDFDEAILPQAAFFLGRSEHDFWMQDGLATSVAPEMQQFVVGAQNSITAEGAEWQLTDDGTEIAPGIRVIDTPGHTPGHQSLVIVSGGEQLLVTGDAMSHAYMSFARPDWYNGFDMDGDQTVTTRRRLLDMAVTDRMAVLGYHFPFPGVGHVMKDGDAYRFVPALWKWD</sequence>
<dbReference type="Pfam" id="PF00753">
    <property type="entry name" value="Lactamase_B"/>
    <property type="match status" value="1"/>
</dbReference>
<dbReference type="SMR" id="A0A1G7ECZ9"/>
<dbReference type="InterPro" id="IPR036866">
    <property type="entry name" value="RibonucZ/Hydroxyglut_hydro"/>
</dbReference>
<evidence type="ECO:0000256" key="1">
    <source>
        <dbReference type="ARBA" id="ARBA00007749"/>
    </source>
</evidence>
<keyword evidence="3" id="KW-0378">Hydrolase</keyword>
<dbReference type="InterPro" id="IPR006311">
    <property type="entry name" value="TAT_signal"/>
</dbReference>
<protein>
    <submittedName>
        <fullName evidence="7">Glyoxylase, beta-lactamase superfamily II</fullName>
    </submittedName>
</protein>
<dbReference type="AlphaFoldDB" id="A0A1G7ECZ9"/>